<feature type="signal peptide" evidence="2">
    <location>
        <begin position="1"/>
        <end position="21"/>
    </location>
</feature>
<sequence>MHVDSTTLFVALLTYARLGLAKPQFGGGGFGGGGFGGGGFGGGGFGGNGFGGNGFGGGGSNNNDFSGGGGDSLSLSQNLVQSGSQSDGQEDGGEDGQAPSLTDSANFINFCNGQTLTNGQQVKEGSCNGVVMGQIPAEDKMVSSIILDPQPGQDLNENEGFTVNVQMSGLSPGTFTNPDNTYYAAPQQLDSSGQVIGHTHITIQDMGGSMTPDQPLDPTDFAFFKGINDEGNGQGLLSADVDGGLPAGTYRICTMSSSSNHQPVLMPVAQRGAQDDCTKFTVGQGSSGTSSGSDSTPTPGSGFGGFGGFGNGFANNNAGGFGGGGFGNNFGGGFAKRSSQSGSEDSVTTDADADANAPTESTSTSSGSPVGSSGGKFASRPFVA</sequence>
<feature type="region of interest" description="Disordered" evidence="1">
    <location>
        <begin position="61"/>
        <end position="103"/>
    </location>
</feature>
<dbReference type="AlphaFoldDB" id="A0A6A6BTG7"/>
<proteinExistence type="predicted"/>
<feature type="compositionally biased region" description="Gly residues" evidence="1">
    <location>
        <begin position="61"/>
        <end position="71"/>
    </location>
</feature>
<dbReference type="OrthoDB" id="2336871at2759"/>
<dbReference type="RefSeq" id="XP_033403127.1">
    <property type="nucleotide sequence ID" value="XM_033542802.1"/>
</dbReference>
<dbReference type="PANTHER" id="PTHR34587:SF2">
    <property type="entry name" value="G-PROTEIN COUPLED RECEPTORS FAMILY 1 PROFILE DOMAIN-CONTAINING PROTEIN"/>
    <property type="match status" value="1"/>
</dbReference>
<evidence type="ECO:0000313" key="3">
    <source>
        <dbReference type="EMBL" id="KAF2147419.1"/>
    </source>
</evidence>
<feature type="compositionally biased region" description="Low complexity" evidence="1">
    <location>
        <begin position="287"/>
        <end position="300"/>
    </location>
</feature>
<protein>
    <recommendedName>
        <fullName evidence="5">Ribosomal protein s17</fullName>
    </recommendedName>
</protein>
<evidence type="ECO:0000256" key="2">
    <source>
        <dbReference type="SAM" id="SignalP"/>
    </source>
</evidence>
<dbReference type="GeneID" id="54300299"/>
<feature type="region of interest" description="Disordered" evidence="1">
    <location>
        <begin position="278"/>
        <end position="303"/>
    </location>
</feature>
<accession>A0A6A6BTG7</accession>
<dbReference type="Proteomes" id="UP000799438">
    <property type="component" value="Unassembled WGS sequence"/>
</dbReference>
<evidence type="ECO:0000313" key="4">
    <source>
        <dbReference type="Proteomes" id="UP000799438"/>
    </source>
</evidence>
<organism evidence="3 4">
    <name type="scientific">Aplosporella prunicola CBS 121167</name>
    <dbReference type="NCBI Taxonomy" id="1176127"/>
    <lineage>
        <taxon>Eukaryota</taxon>
        <taxon>Fungi</taxon>
        <taxon>Dikarya</taxon>
        <taxon>Ascomycota</taxon>
        <taxon>Pezizomycotina</taxon>
        <taxon>Dothideomycetes</taxon>
        <taxon>Dothideomycetes incertae sedis</taxon>
        <taxon>Botryosphaeriales</taxon>
        <taxon>Aplosporellaceae</taxon>
        <taxon>Aplosporella</taxon>
    </lineage>
</organism>
<reference evidence="3" key="1">
    <citation type="journal article" date="2020" name="Stud. Mycol.">
        <title>101 Dothideomycetes genomes: a test case for predicting lifestyles and emergence of pathogens.</title>
        <authorList>
            <person name="Haridas S."/>
            <person name="Albert R."/>
            <person name="Binder M."/>
            <person name="Bloem J."/>
            <person name="Labutti K."/>
            <person name="Salamov A."/>
            <person name="Andreopoulos B."/>
            <person name="Baker S."/>
            <person name="Barry K."/>
            <person name="Bills G."/>
            <person name="Bluhm B."/>
            <person name="Cannon C."/>
            <person name="Castanera R."/>
            <person name="Culley D."/>
            <person name="Daum C."/>
            <person name="Ezra D."/>
            <person name="Gonzalez J."/>
            <person name="Henrissat B."/>
            <person name="Kuo A."/>
            <person name="Liang C."/>
            <person name="Lipzen A."/>
            <person name="Lutzoni F."/>
            <person name="Magnuson J."/>
            <person name="Mondo S."/>
            <person name="Nolan M."/>
            <person name="Ohm R."/>
            <person name="Pangilinan J."/>
            <person name="Park H.-J."/>
            <person name="Ramirez L."/>
            <person name="Alfaro M."/>
            <person name="Sun H."/>
            <person name="Tritt A."/>
            <person name="Yoshinaga Y."/>
            <person name="Zwiers L.-H."/>
            <person name="Turgeon B."/>
            <person name="Goodwin S."/>
            <person name="Spatafora J."/>
            <person name="Crous P."/>
            <person name="Grigoriev I."/>
        </authorList>
    </citation>
    <scope>NUCLEOTIDE SEQUENCE</scope>
    <source>
        <strain evidence="3">CBS 121167</strain>
    </source>
</reference>
<dbReference type="InterPro" id="IPR053216">
    <property type="entry name" value="Appressorial_penetr-assoc"/>
</dbReference>
<name>A0A6A6BTG7_9PEZI</name>
<dbReference type="EMBL" id="ML995474">
    <property type="protein sequence ID" value="KAF2147419.1"/>
    <property type="molecule type" value="Genomic_DNA"/>
</dbReference>
<feature type="chain" id="PRO_5025566764" description="Ribosomal protein s17" evidence="2">
    <location>
        <begin position="22"/>
        <end position="384"/>
    </location>
</feature>
<evidence type="ECO:0008006" key="5">
    <source>
        <dbReference type="Google" id="ProtNLM"/>
    </source>
</evidence>
<keyword evidence="4" id="KW-1185">Reference proteome</keyword>
<feature type="compositionally biased region" description="Polar residues" evidence="1">
    <location>
        <begin position="337"/>
        <end position="349"/>
    </location>
</feature>
<evidence type="ECO:0000256" key="1">
    <source>
        <dbReference type="SAM" id="MobiDB-lite"/>
    </source>
</evidence>
<feature type="compositionally biased region" description="Low complexity" evidence="1">
    <location>
        <begin position="361"/>
        <end position="371"/>
    </location>
</feature>
<keyword evidence="2" id="KW-0732">Signal</keyword>
<dbReference type="PANTHER" id="PTHR34587">
    <property type="entry name" value="VWFA DOMAIN-CONTAINING PROTEIN"/>
    <property type="match status" value="1"/>
</dbReference>
<gene>
    <name evidence="3" type="ORF">K452DRAFT_304260</name>
</gene>
<feature type="region of interest" description="Disordered" evidence="1">
    <location>
        <begin position="333"/>
        <end position="384"/>
    </location>
</feature>